<evidence type="ECO:0000313" key="2">
    <source>
        <dbReference type="EMBL" id="CAG9797609.1"/>
    </source>
</evidence>
<reference evidence="2" key="1">
    <citation type="submission" date="2022-01" db="EMBL/GenBank/DDBJ databases">
        <authorList>
            <person name="King R."/>
        </authorList>
    </citation>
    <scope>NUCLEOTIDE SEQUENCE</scope>
</reference>
<feature type="signal peptide" evidence="1">
    <location>
        <begin position="1"/>
        <end position="19"/>
    </location>
</feature>
<sequence>MKLVVLLFLAAFCYQTVLAQDEEAPQVEGDIEESDADLEAELGDIAISETIVQLPTLPQDIDREQTWECIPRMIYRNSCQVCICSRNRQLKCKRLNCAPAF</sequence>
<gene>
    <name evidence="2" type="ORF">CHIRRI_LOCUS598</name>
</gene>
<evidence type="ECO:0000313" key="3">
    <source>
        <dbReference type="Proteomes" id="UP001153620"/>
    </source>
</evidence>
<dbReference type="OrthoDB" id="10437005at2759"/>
<accession>A0A9N9RJ66</accession>
<keyword evidence="1" id="KW-0732">Signal</keyword>
<evidence type="ECO:0000256" key="1">
    <source>
        <dbReference type="SAM" id="SignalP"/>
    </source>
</evidence>
<feature type="chain" id="PRO_5040503740" evidence="1">
    <location>
        <begin position="20"/>
        <end position="101"/>
    </location>
</feature>
<dbReference type="EMBL" id="OU895877">
    <property type="protein sequence ID" value="CAG9797609.1"/>
    <property type="molecule type" value="Genomic_DNA"/>
</dbReference>
<protein>
    <submittedName>
        <fullName evidence="2">Uncharacterized protein</fullName>
    </submittedName>
</protein>
<keyword evidence="3" id="KW-1185">Reference proteome</keyword>
<organism evidence="2 3">
    <name type="scientific">Chironomus riparius</name>
    <dbReference type="NCBI Taxonomy" id="315576"/>
    <lineage>
        <taxon>Eukaryota</taxon>
        <taxon>Metazoa</taxon>
        <taxon>Ecdysozoa</taxon>
        <taxon>Arthropoda</taxon>
        <taxon>Hexapoda</taxon>
        <taxon>Insecta</taxon>
        <taxon>Pterygota</taxon>
        <taxon>Neoptera</taxon>
        <taxon>Endopterygota</taxon>
        <taxon>Diptera</taxon>
        <taxon>Nematocera</taxon>
        <taxon>Chironomoidea</taxon>
        <taxon>Chironomidae</taxon>
        <taxon>Chironominae</taxon>
        <taxon>Chironomus</taxon>
    </lineage>
</organism>
<dbReference type="Proteomes" id="UP001153620">
    <property type="component" value="Chromosome 1"/>
</dbReference>
<reference evidence="2" key="2">
    <citation type="submission" date="2022-10" db="EMBL/GenBank/DDBJ databases">
        <authorList>
            <consortium name="ENA_rothamsted_submissions"/>
            <consortium name="culmorum"/>
            <person name="King R."/>
        </authorList>
    </citation>
    <scope>NUCLEOTIDE SEQUENCE</scope>
</reference>
<name>A0A9N9RJ66_9DIPT</name>
<proteinExistence type="predicted"/>
<dbReference type="AlphaFoldDB" id="A0A9N9RJ66"/>